<protein>
    <recommendedName>
        <fullName evidence="3">tRNA threonylcarbamoyladenosine biosynthesis protein TsaE</fullName>
    </recommendedName>
    <alternativeName>
        <fullName evidence="10">t(6)A37 threonylcarbamoyladenosine biosynthesis protein TsaE</fullName>
    </alternativeName>
</protein>
<evidence type="ECO:0000256" key="2">
    <source>
        <dbReference type="ARBA" id="ARBA00007599"/>
    </source>
</evidence>
<keyword evidence="6" id="KW-0479">Metal-binding</keyword>
<dbReference type="EMBL" id="RQGF01000028">
    <property type="protein sequence ID" value="TGL61062.1"/>
    <property type="molecule type" value="Genomic_DNA"/>
</dbReference>
<organism evidence="11 12">
    <name type="scientific">Leptospira sarikeiensis</name>
    <dbReference type="NCBI Taxonomy" id="2484943"/>
    <lineage>
        <taxon>Bacteria</taxon>
        <taxon>Pseudomonadati</taxon>
        <taxon>Spirochaetota</taxon>
        <taxon>Spirochaetia</taxon>
        <taxon>Leptospirales</taxon>
        <taxon>Leptospiraceae</taxon>
        <taxon>Leptospira</taxon>
    </lineage>
</organism>
<evidence type="ECO:0000256" key="4">
    <source>
        <dbReference type="ARBA" id="ARBA00022490"/>
    </source>
</evidence>
<dbReference type="InterPro" id="IPR003442">
    <property type="entry name" value="T6A_TsaE"/>
</dbReference>
<gene>
    <name evidence="11" type="primary">tsaE</name>
    <name evidence="11" type="ORF">EHQ64_14820</name>
</gene>
<name>A0A4V3JRU2_9LEPT</name>
<dbReference type="GO" id="GO:0005524">
    <property type="term" value="F:ATP binding"/>
    <property type="evidence" value="ECO:0007669"/>
    <property type="project" value="UniProtKB-KW"/>
</dbReference>
<accession>A0A4V3JRU2</accession>
<keyword evidence="7" id="KW-0547">Nucleotide-binding</keyword>
<evidence type="ECO:0000256" key="6">
    <source>
        <dbReference type="ARBA" id="ARBA00022723"/>
    </source>
</evidence>
<evidence type="ECO:0000256" key="10">
    <source>
        <dbReference type="ARBA" id="ARBA00032441"/>
    </source>
</evidence>
<keyword evidence="11" id="KW-0808">Transferase</keyword>
<dbReference type="PANTHER" id="PTHR33540">
    <property type="entry name" value="TRNA THREONYLCARBAMOYLADENOSINE BIOSYNTHESIS PROTEIN TSAE"/>
    <property type="match status" value="1"/>
</dbReference>
<dbReference type="GO" id="GO:0046872">
    <property type="term" value="F:metal ion binding"/>
    <property type="evidence" value="ECO:0007669"/>
    <property type="project" value="UniProtKB-KW"/>
</dbReference>
<dbReference type="NCBIfam" id="TIGR00150">
    <property type="entry name" value="T6A_YjeE"/>
    <property type="match status" value="1"/>
</dbReference>
<dbReference type="RefSeq" id="WP_135650482.1">
    <property type="nucleotide sequence ID" value="NZ_RQGF01000028.1"/>
</dbReference>
<evidence type="ECO:0000313" key="12">
    <source>
        <dbReference type="Proteomes" id="UP000297762"/>
    </source>
</evidence>
<evidence type="ECO:0000256" key="9">
    <source>
        <dbReference type="ARBA" id="ARBA00022842"/>
    </source>
</evidence>
<dbReference type="GO" id="GO:0005737">
    <property type="term" value="C:cytoplasm"/>
    <property type="evidence" value="ECO:0007669"/>
    <property type="project" value="UniProtKB-SubCell"/>
</dbReference>
<comment type="caution">
    <text evidence="11">The sequence shown here is derived from an EMBL/GenBank/DDBJ whole genome shotgun (WGS) entry which is preliminary data.</text>
</comment>
<keyword evidence="5" id="KW-0819">tRNA processing</keyword>
<comment type="subcellular location">
    <subcellularLocation>
        <location evidence="1">Cytoplasm</location>
    </subcellularLocation>
</comment>
<dbReference type="GO" id="GO:0002949">
    <property type="term" value="P:tRNA threonylcarbamoyladenosine modification"/>
    <property type="evidence" value="ECO:0007669"/>
    <property type="project" value="InterPro"/>
</dbReference>
<keyword evidence="4" id="KW-0963">Cytoplasm</keyword>
<evidence type="ECO:0000256" key="3">
    <source>
        <dbReference type="ARBA" id="ARBA00019010"/>
    </source>
</evidence>
<evidence type="ECO:0000256" key="8">
    <source>
        <dbReference type="ARBA" id="ARBA00022840"/>
    </source>
</evidence>
<keyword evidence="12" id="KW-1185">Reference proteome</keyword>
<dbReference type="SUPFAM" id="SSF52540">
    <property type="entry name" value="P-loop containing nucleoside triphosphate hydrolases"/>
    <property type="match status" value="1"/>
</dbReference>
<keyword evidence="9" id="KW-0460">Magnesium</keyword>
<dbReference type="AlphaFoldDB" id="A0A4V3JRU2"/>
<sequence>MHRRFENLTLDSINIPIKTLAGIIGAVWKEGNYPLILLSGKMGSGKTTFTSKFVHSLLDFLEYSLDRSKLFINSPTYTLMNEYPFPELKNQSGADLEIFHFDLYRIGSSEEVPDLGFEEYWNGKGISLVEWWEKAASEFKDRKYIVRISLEEFSEETRNLDIEFVGEEWKRKDLGSLLNSEKIV</sequence>
<dbReference type="InterPro" id="IPR027417">
    <property type="entry name" value="P-loop_NTPase"/>
</dbReference>
<dbReference type="OrthoDB" id="9815896at2"/>
<evidence type="ECO:0000256" key="1">
    <source>
        <dbReference type="ARBA" id="ARBA00004496"/>
    </source>
</evidence>
<evidence type="ECO:0000256" key="7">
    <source>
        <dbReference type="ARBA" id="ARBA00022741"/>
    </source>
</evidence>
<dbReference type="Gene3D" id="3.40.50.300">
    <property type="entry name" value="P-loop containing nucleotide triphosphate hydrolases"/>
    <property type="match status" value="1"/>
</dbReference>
<dbReference type="GO" id="GO:0016740">
    <property type="term" value="F:transferase activity"/>
    <property type="evidence" value="ECO:0007669"/>
    <property type="project" value="UniProtKB-KW"/>
</dbReference>
<dbReference type="Pfam" id="PF02367">
    <property type="entry name" value="TsaE"/>
    <property type="match status" value="1"/>
</dbReference>
<keyword evidence="8" id="KW-0067">ATP-binding</keyword>
<evidence type="ECO:0000256" key="5">
    <source>
        <dbReference type="ARBA" id="ARBA00022694"/>
    </source>
</evidence>
<evidence type="ECO:0000313" key="11">
    <source>
        <dbReference type="EMBL" id="TGL61062.1"/>
    </source>
</evidence>
<dbReference type="Proteomes" id="UP000297762">
    <property type="component" value="Unassembled WGS sequence"/>
</dbReference>
<dbReference type="PANTHER" id="PTHR33540:SF2">
    <property type="entry name" value="TRNA THREONYLCARBAMOYLADENOSINE BIOSYNTHESIS PROTEIN TSAE"/>
    <property type="match status" value="1"/>
</dbReference>
<comment type="similarity">
    <text evidence="2">Belongs to the TsaE family.</text>
</comment>
<reference evidence="11" key="1">
    <citation type="journal article" date="2019" name="PLoS Negl. Trop. Dis.">
        <title>Revisiting the worldwide diversity of Leptospira species in the environment.</title>
        <authorList>
            <person name="Vincent A.T."/>
            <person name="Schiettekatte O."/>
            <person name="Bourhy P."/>
            <person name="Veyrier F.J."/>
            <person name="Picardeau M."/>
        </authorList>
    </citation>
    <scope>NUCLEOTIDE SEQUENCE [LARGE SCALE GENOMIC DNA]</scope>
    <source>
        <strain evidence="11">201702455</strain>
    </source>
</reference>
<proteinExistence type="inferred from homology"/>